<keyword evidence="4 12" id="KW-0548">Nucleotidyltransferase</keyword>
<dbReference type="OrthoDB" id="9770982at2"/>
<dbReference type="GO" id="GO:0006261">
    <property type="term" value="P:DNA-templated DNA replication"/>
    <property type="evidence" value="ECO:0007669"/>
    <property type="project" value="TreeGrafter"/>
</dbReference>
<dbReference type="InterPro" id="IPR032780">
    <property type="entry name" value="DNA_pol3_delt_C"/>
</dbReference>
<dbReference type="InterPro" id="IPR027417">
    <property type="entry name" value="P-loop_NTPase"/>
</dbReference>
<evidence type="ECO:0000259" key="10">
    <source>
        <dbReference type="Pfam" id="PF06144"/>
    </source>
</evidence>
<sequence>MQVYPNQFNQEISRSLKPVYLLFGDEPQQKFEMIEAVRNSARQQGFTERTVFVADKEFSWSALLEATQTLSLFSSQQLIELELPTGKPGTEGSKVLQTIAATLGTDILLIIHGPRIAKDVQKAKWFKVLDEIGVFSLSYALEGKQLYSWVQQQLQLANVSTTPACVKLIADFCEGNMLAAKQEIQKLSLLFDQQHITEDQVEAAMVDQSRYNVFQLIDVMLGGEQQRCIKMLYRLESEGIEPNIIIWALLREWQLLWKLRRMLDEGEAIQWQRHGIWRNKQALYQAALNRLSKNTLTVIRDQLRDADIAFKQQTVVRPYIKICHLCMLFLAIPLQTLPFMD</sequence>
<evidence type="ECO:0000313" key="12">
    <source>
        <dbReference type="EMBL" id="QJR82467.1"/>
    </source>
</evidence>
<dbReference type="CDD" id="cd18138">
    <property type="entry name" value="HLD_clamp_pol_III_delta"/>
    <property type="match status" value="1"/>
</dbReference>
<dbReference type="SUPFAM" id="SSF48019">
    <property type="entry name" value="post-AAA+ oligomerization domain-like"/>
    <property type="match status" value="1"/>
</dbReference>
<accession>A0A6M4MHJ0</accession>
<dbReference type="NCBIfam" id="TIGR01128">
    <property type="entry name" value="holA"/>
    <property type="match status" value="1"/>
</dbReference>
<dbReference type="Proteomes" id="UP000219285">
    <property type="component" value="Chromosome"/>
</dbReference>
<dbReference type="GO" id="GO:0003887">
    <property type="term" value="F:DNA-directed DNA polymerase activity"/>
    <property type="evidence" value="ECO:0007669"/>
    <property type="project" value="UniProtKB-UniRule"/>
</dbReference>
<evidence type="ECO:0000256" key="1">
    <source>
        <dbReference type="ARBA" id="ARBA00012417"/>
    </source>
</evidence>
<proteinExistence type="inferred from homology"/>
<dbReference type="InterPro" id="IPR005790">
    <property type="entry name" value="DNA_polIII_delta"/>
</dbReference>
<feature type="domain" description="DNA polymerase III subunit delta C-terminal" evidence="11">
    <location>
        <begin position="214"/>
        <end position="331"/>
    </location>
</feature>
<evidence type="ECO:0000256" key="8">
    <source>
        <dbReference type="ARBA" id="ARBA00049244"/>
    </source>
</evidence>
<keyword evidence="13" id="KW-1185">Reference proteome</keyword>
<evidence type="ECO:0000256" key="3">
    <source>
        <dbReference type="ARBA" id="ARBA00022679"/>
    </source>
</evidence>
<dbReference type="EMBL" id="CP052766">
    <property type="protein sequence ID" value="QJR82467.1"/>
    <property type="molecule type" value="Genomic_DNA"/>
</dbReference>
<evidence type="ECO:0000259" key="11">
    <source>
        <dbReference type="Pfam" id="PF14840"/>
    </source>
</evidence>
<dbReference type="GO" id="GO:0003677">
    <property type="term" value="F:DNA binding"/>
    <property type="evidence" value="ECO:0007669"/>
    <property type="project" value="InterPro"/>
</dbReference>
<dbReference type="PANTHER" id="PTHR34388:SF1">
    <property type="entry name" value="DNA POLYMERASE III SUBUNIT DELTA"/>
    <property type="match status" value="1"/>
</dbReference>
<dbReference type="Gene3D" id="1.10.8.60">
    <property type="match status" value="1"/>
</dbReference>
<evidence type="ECO:0000256" key="2">
    <source>
        <dbReference type="ARBA" id="ARBA00017703"/>
    </source>
</evidence>
<dbReference type="EC" id="2.7.7.7" evidence="1 9"/>
<evidence type="ECO:0000256" key="7">
    <source>
        <dbReference type="ARBA" id="ARBA00034754"/>
    </source>
</evidence>
<reference evidence="13" key="1">
    <citation type="submission" date="2014-12" db="EMBL/GenBank/DDBJ databases">
        <title>Complete genome sequence of a multi-drug resistant Klebsiella pneumoniae.</title>
        <authorList>
            <person name="Hua X."/>
            <person name="Chen Q."/>
            <person name="Li X."/>
            <person name="Feng Y."/>
            <person name="Ruan Z."/>
            <person name="Yu Y."/>
        </authorList>
    </citation>
    <scope>NUCLEOTIDE SEQUENCE [LARGE SCALE GENOMIC DNA]</scope>
    <source>
        <strain evidence="13">5.12</strain>
    </source>
</reference>
<reference evidence="12 13" key="2">
    <citation type="submission" date="2020-04" db="EMBL/GenBank/DDBJ databases">
        <title>Complete genome sequence of Alteromonas pelagimontana 5.12T.</title>
        <authorList>
            <person name="Sinha R.K."/>
            <person name="Krishnan K.P."/>
            <person name="Kurian J.P."/>
        </authorList>
    </citation>
    <scope>NUCLEOTIDE SEQUENCE [LARGE SCALE GENOMIC DNA]</scope>
    <source>
        <strain evidence="12 13">5.12</strain>
    </source>
</reference>
<evidence type="ECO:0000256" key="9">
    <source>
        <dbReference type="NCBIfam" id="TIGR01128"/>
    </source>
</evidence>
<dbReference type="Gene3D" id="3.40.50.300">
    <property type="entry name" value="P-loop containing nucleotide triphosphate hydrolases"/>
    <property type="match status" value="1"/>
</dbReference>
<gene>
    <name evidence="12" type="primary">holA</name>
    <name evidence="12" type="ORF">CA267_017750</name>
</gene>
<feature type="domain" description="DNA polymerase III delta N-terminal" evidence="10">
    <location>
        <begin position="20"/>
        <end position="131"/>
    </location>
</feature>
<dbReference type="PANTHER" id="PTHR34388">
    <property type="entry name" value="DNA POLYMERASE III SUBUNIT DELTA"/>
    <property type="match status" value="1"/>
</dbReference>
<evidence type="ECO:0000256" key="4">
    <source>
        <dbReference type="ARBA" id="ARBA00022695"/>
    </source>
</evidence>
<evidence type="ECO:0000256" key="6">
    <source>
        <dbReference type="ARBA" id="ARBA00022932"/>
    </source>
</evidence>
<keyword evidence="3 12" id="KW-0808">Transferase</keyword>
<dbReference type="Gene3D" id="1.20.272.10">
    <property type="match status" value="1"/>
</dbReference>
<dbReference type="RefSeq" id="WP_075609549.1">
    <property type="nucleotide sequence ID" value="NZ_CP052766.1"/>
</dbReference>
<protein>
    <recommendedName>
        <fullName evidence="2 9">DNA polymerase III subunit delta</fullName>
        <ecNumber evidence="1 9">2.7.7.7</ecNumber>
    </recommendedName>
</protein>
<dbReference type="Pfam" id="PF14840">
    <property type="entry name" value="DNA_pol3_delt_C"/>
    <property type="match status" value="1"/>
</dbReference>
<dbReference type="InterPro" id="IPR008921">
    <property type="entry name" value="DNA_pol3_clamp-load_cplx_C"/>
</dbReference>
<dbReference type="KEGG" id="apel:CA267_017750"/>
<comment type="catalytic activity">
    <reaction evidence="8">
        <text>DNA(n) + a 2'-deoxyribonucleoside 5'-triphosphate = DNA(n+1) + diphosphate</text>
        <dbReference type="Rhea" id="RHEA:22508"/>
        <dbReference type="Rhea" id="RHEA-COMP:17339"/>
        <dbReference type="Rhea" id="RHEA-COMP:17340"/>
        <dbReference type="ChEBI" id="CHEBI:33019"/>
        <dbReference type="ChEBI" id="CHEBI:61560"/>
        <dbReference type="ChEBI" id="CHEBI:173112"/>
        <dbReference type="EC" id="2.7.7.7"/>
    </reaction>
</comment>
<organism evidence="12 13">
    <name type="scientific">Alteromonas pelagimontana</name>
    <dbReference type="NCBI Taxonomy" id="1858656"/>
    <lineage>
        <taxon>Bacteria</taxon>
        <taxon>Pseudomonadati</taxon>
        <taxon>Pseudomonadota</taxon>
        <taxon>Gammaproteobacteria</taxon>
        <taxon>Alteromonadales</taxon>
        <taxon>Alteromonadaceae</taxon>
        <taxon>Alteromonas/Salinimonas group</taxon>
        <taxon>Alteromonas</taxon>
    </lineage>
</organism>
<evidence type="ECO:0000256" key="5">
    <source>
        <dbReference type="ARBA" id="ARBA00022705"/>
    </source>
</evidence>
<dbReference type="AlphaFoldDB" id="A0A6M4MHJ0"/>
<keyword evidence="5" id="KW-0235">DNA replication</keyword>
<comment type="similarity">
    <text evidence="7">Belongs to the DNA polymerase HolA subunit family.</text>
</comment>
<dbReference type="SUPFAM" id="SSF52540">
    <property type="entry name" value="P-loop containing nucleoside triphosphate hydrolases"/>
    <property type="match status" value="1"/>
</dbReference>
<dbReference type="InterPro" id="IPR010372">
    <property type="entry name" value="DNA_pol3_delta_N"/>
</dbReference>
<dbReference type="Pfam" id="PF06144">
    <property type="entry name" value="DNA_pol3_delta"/>
    <property type="match status" value="1"/>
</dbReference>
<dbReference type="GO" id="GO:0009360">
    <property type="term" value="C:DNA polymerase III complex"/>
    <property type="evidence" value="ECO:0007669"/>
    <property type="project" value="UniProtKB-UniRule"/>
</dbReference>
<keyword evidence="6" id="KW-0239">DNA-directed DNA polymerase</keyword>
<evidence type="ECO:0000313" key="13">
    <source>
        <dbReference type="Proteomes" id="UP000219285"/>
    </source>
</evidence>
<name>A0A6M4MHJ0_9ALTE</name>